<dbReference type="PANTHER" id="PTHR39335">
    <property type="entry name" value="BLL4220 PROTEIN"/>
    <property type="match status" value="1"/>
</dbReference>
<evidence type="ECO:0008006" key="5">
    <source>
        <dbReference type="Google" id="ProtNLM"/>
    </source>
</evidence>
<dbReference type="InterPro" id="IPR005297">
    <property type="entry name" value="Lipoprotein_repeat"/>
</dbReference>
<gene>
    <name evidence="3" type="ORF">QRX50_44910</name>
</gene>
<dbReference type="Proteomes" id="UP001236014">
    <property type="component" value="Chromosome"/>
</dbReference>
<feature type="signal peptide" evidence="2">
    <location>
        <begin position="1"/>
        <end position="24"/>
    </location>
</feature>
<feature type="compositionally biased region" description="Low complexity" evidence="1">
    <location>
        <begin position="163"/>
        <end position="173"/>
    </location>
</feature>
<name>A0A9Y2IEG3_9PSEU</name>
<proteinExistence type="predicted"/>
<dbReference type="KEGG" id="acab:QRX50_44910"/>
<keyword evidence="4" id="KW-1185">Reference proteome</keyword>
<dbReference type="Pfam" id="PF03640">
    <property type="entry name" value="Lipoprotein_15"/>
    <property type="match status" value="2"/>
</dbReference>
<evidence type="ECO:0000256" key="1">
    <source>
        <dbReference type="SAM" id="MobiDB-lite"/>
    </source>
</evidence>
<organism evidence="3 4">
    <name type="scientific">Amycolatopsis carbonis</name>
    <dbReference type="NCBI Taxonomy" id="715471"/>
    <lineage>
        <taxon>Bacteria</taxon>
        <taxon>Bacillati</taxon>
        <taxon>Actinomycetota</taxon>
        <taxon>Actinomycetes</taxon>
        <taxon>Pseudonocardiales</taxon>
        <taxon>Pseudonocardiaceae</taxon>
        <taxon>Amycolatopsis</taxon>
    </lineage>
</organism>
<dbReference type="EMBL" id="CP127294">
    <property type="protein sequence ID" value="WIX78419.1"/>
    <property type="molecule type" value="Genomic_DNA"/>
</dbReference>
<feature type="region of interest" description="Disordered" evidence="1">
    <location>
        <begin position="163"/>
        <end position="182"/>
    </location>
</feature>
<sequence length="182" mass="17602">METVKNLRILAIAGSAVAAMAGLAACGSGGMAASAPPPAGAQAPASSAAAPATLGEANTSLGTVLVNAKGFTLYTFDEDKPGMSACTDSGCKSLWPPITGPAQPANGVSLPGQLATFTRSDGIEQATFNGKPVYTYAQDSAPGQTKGDGVLGTWHAVVVTPGGGAPATTANGTGTSGGVSGY</sequence>
<feature type="chain" id="PRO_5040772148" description="Lipoprotein with Yx(FWY)xxD motif" evidence="2">
    <location>
        <begin position="25"/>
        <end position="182"/>
    </location>
</feature>
<evidence type="ECO:0000256" key="2">
    <source>
        <dbReference type="SAM" id="SignalP"/>
    </source>
</evidence>
<dbReference type="PANTHER" id="PTHR39335:SF1">
    <property type="entry name" value="BLL4220 PROTEIN"/>
    <property type="match status" value="1"/>
</dbReference>
<accession>A0A9Y2IEG3</accession>
<dbReference type="RefSeq" id="WP_285969137.1">
    <property type="nucleotide sequence ID" value="NZ_CP127294.1"/>
</dbReference>
<dbReference type="PROSITE" id="PS51257">
    <property type="entry name" value="PROKAR_LIPOPROTEIN"/>
    <property type="match status" value="1"/>
</dbReference>
<dbReference type="AlphaFoldDB" id="A0A9Y2IEG3"/>
<dbReference type="GO" id="GO:0043448">
    <property type="term" value="P:alkane catabolic process"/>
    <property type="evidence" value="ECO:0007669"/>
    <property type="project" value="TreeGrafter"/>
</dbReference>
<evidence type="ECO:0000313" key="3">
    <source>
        <dbReference type="EMBL" id="WIX78419.1"/>
    </source>
</evidence>
<keyword evidence="2" id="KW-0732">Signal</keyword>
<protein>
    <recommendedName>
        <fullName evidence="5">Lipoprotein with Yx(FWY)xxD motif</fullName>
    </recommendedName>
</protein>
<reference evidence="3 4" key="1">
    <citation type="submission" date="2023-06" db="EMBL/GenBank/DDBJ databases">
        <authorList>
            <person name="Oyuntsetseg B."/>
            <person name="Kim S.B."/>
        </authorList>
    </citation>
    <scope>NUCLEOTIDE SEQUENCE [LARGE SCALE GENOMIC DNA]</scope>
    <source>
        <strain evidence="3 4">2-15</strain>
    </source>
</reference>
<evidence type="ECO:0000313" key="4">
    <source>
        <dbReference type="Proteomes" id="UP001236014"/>
    </source>
</evidence>